<sequence length="430" mass="51201">MYAKEVYTTKKRRVKCVLCGSFRTKKKGKINRVEFFLRANLKKSTQRFYCHDCKRTFVLRKRKRAKYSGDLFFEIVKRHIEDRFSYRVIAKRLQETTHSFISTYTIFNYVKIASLNSLRLIDILKRLDPSLTGFLHLDGKYIKLKGQHGHQFVLFIAQDSNGLPIHQTIMEGENRKAVEEFLEQIQTKLNYPFKGIISDMQENIIAAIHDKMLGIPHQFCLTHILRNIDEITGYRHYYTQMVKLIRRLRSLQSVFVYPYEHKTKQLYRELRNIKFRIKETKSRYKTALSLRRRLRIYVLSDNPYKVNYRIALLRKMAVKFSDQKKIKTFINSLIEYKDNIFCHLKHKFMPYTNNLLENLIRQYERRLKTIEGFGSDLKAINGYLNLMGICHCFKPYTDCREHNKYKNGKSPLQIAGVSTAALDWVKIALK</sequence>
<protein>
    <recommendedName>
        <fullName evidence="1">MULE transposase domain-containing protein</fullName>
    </recommendedName>
</protein>
<comment type="caution">
    <text evidence="2">The sequence shown here is derived from an EMBL/GenBank/DDBJ whole genome shotgun (WGS) entry which is preliminary data.</text>
</comment>
<organism evidence="2">
    <name type="scientific">Dictyoglomus turgidum</name>
    <dbReference type="NCBI Taxonomy" id="513050"/>
    <lineage>
        <taxon>Bacteria</taxon>
        <taxon>Pseudomonadati</taxon>
        <taxon>Dictyoglomota</taxon>
        <taxon>Dictyoglomia</taxon>
        <taxon>Dictyoglomales</taxon>
        <taxon>Dictyoglomaceae</taxon>
        <taxon>Dictyoglomus</taxon>
    </lineage>
</organism>
<proteinExistence type="predicted"/>
<name>A0A7C3SN94_9BACT</name>
<dbReference type="Pfam" id="PF10551">
    <property type="entry name" value="MULE"/>
    <property type="match status" value="1"/>
</dbReference>
<gene>
    <name evidence="2" type="ORF">ENV35_03175</name>
</gene>
<accession>A0A7C3SN94</accession>
<reference evidence="2" key="1">
    <citation type="journal article" date="2020" name="mSystems">
        <title>Genome- and Community-Level Interaction Insights into Carbon Utilization and Element Cycling Functions of Hydrothermarchaeota in Hydrothermal Sediment.</title>
        <authorList>
            <person name="Zhou Z."/>
            <person name="Liu Y."/>
            <person name="Xu W."/>
            <person name="Pan J."/>
            <person name="Luo Z.H."/>
            <person name="Li M."/>
        </authorList>
    </citation>
    <scope>NUCLEOTIDE SEQUENCE [LARGE SCALE GENOMIC DNA]</scope>
    <source>
        <strain evidence="2">SpSt-751</strain>
    </source>
</reference>
<evidence type="ECO:0000259" key="1">
    <source>
        <dbReference type="Pfam" id="PF10551"/>
    </source>
</evidence>
<feature type="domain" description="MULE transposase" evidence="1">
    <location>
        <begin position="135"/>
        <end position="227"/>
    </location>
</feature>
<dbReference type="InterPro" id="IPR018289">
    <property type="entry name" value="MULE_transposase_dom"/>
</dbReference>
<dbReference type="EMBL" id="DTGA01000076">
    <property type="protein sequence ID" value="HGB30861.1"/>
    <property type="molecule type" value="Genomic_DNA"/>
</dbReference>
<evidence type="ECO:0000313" key="2">
    <source>
        <dbReference type="EMBL" id="HGB30861.1"/>
    </source>
</evidence>
<dbReference type="AlphaFoldDB" id="A0A7C3SN94"/>